<feature type="region of interest" description="Disordered" evidence="4">
    <location>
        <begin position="1"/>
        <end position="25"/>
    </location>
</feature>
<evidence type="ECO:0000313" key="6">
    <source>
        <dbReference type="EMBL" id="ERF74916.1"/>
    </source>
</evidence>
<dbReference type="Pfam" id="PF24245">
    <property type="entry name" value="INO80F"/>
    <property type="match status" value="1"/>
</dbReference>
<dbReference type="SMART" id="SM00398">
    <property type="entry name" value="HMG"/>
    <property type="match status" value="1"/>
</dbReference>
<comment type="subcellular location">
    <subcellularLocation>
        <location evidence="1">Nucleus</location>
    </subcellularLocation>
</comment>
<sequence length="348" mass="38571">MASVNTGPVAGLPESHRNSPLAPSQEMAYRQKCIDLKRRLSEIETNNDNLHQKLKRERRFQDKMRLNRAILLNHMKELVENPMKRLGPGEMTEMTEMTAQSRGRMTAVQDNKGNSFAFDDSSEMSSSDEVQEPDERPLRIKRARDGTPRTSTPVKPTSASETPLAATSIAMPAYHSSGLPHIMPANTFSPAASVQNLDPHTSLTRVTSSTSNPTPVPLQPHPAPHQAHHHTPTPIHQTTTPALLPSAAVDASLPPPPSRPTPPFDQFTAHLVPQLQADNIPPAEIGPKIRETWNEIGEGGQEPWQRKYREEMMTYERTMDERKRAQREGSRGTKFVNGSGGGFSAVNR</sequence>
<evidence type="ECO:0000256" key="4">
    <source>
        <dbReference type="SAM" id="MobiDB-lite"/>
    </source>
</evidence>
<dbReference type="InterPro" id="IPR009071">
    <property type="entry name" value="HMG_box_dom"/>
</dbReference>
<dbReference type="GO" id="GO:0003677">
    <property type="term" value="F:DNA binding"/>
    <property type="evidence" value="ECO:0007669"/>
    <property type="project" value="UniProtKB-UniRule"/>
</dbReference>
<feature type="region of interest" description="Disordered" evidence="4">
    <location>
        <begin position="202"/>
        <end position="239"/>
    </location>
</feature>
<feature type="DNA-binding region" description="HMG box" evidence="3">
    <location>
        <begin position="257"/>
        <end position="323"/>
    </location>
</feature>
<dbReference type="Proteomes" id="UP000019373">
    <property type="component" value="Unassembled WGS sequence"/>
</dbReference>
<evidence type="ECO:0000256" key="2">
    <source>
        <dbReference type="ARBA" id="ARBA00023242"/>
    </source>
</evidence>
<dbReference type="OrthoDB" id="10070927at2759"/>
<reference evidence="7" key="1">
    <citation type="journal article" date="2014" name="BMC Genomics">
        <title>Genome characteristics reveal the impact of lichenization on lichen-forming fungus Endocarpon pusillum Hedwig (Verrucariales, Ascomycota).</title>
        <authorList>
            <person name="Wang Y.-Y."/>
            <person name="Liu B."/>
            <person name="Zhang X.-Y."/>
            <person name="Zhou Q.-M."/>
            <person name="Zhang T."/>
            <person name="Li H."/>
            <person name="Yu Y.-F."/>
            <person name="Zhang X.-L."/>
            <person name="Hao X.-Y."/>
            <person name="Wang M."/>
            <person name="Wang L."/>
            <person name="Wei J.-C."/>
        </authorList>
    </citation>
    <scope>NUCLEOTIDE SEQUENCE [LARGE SCALE GENOMIC DNA]</scope>
    <source>
        <strain evidence="7">Z07020 / HMAS-L-300199</strain>
    </source>
</reference>
<feature type="region of interest" description="Disordered" evidence="4">
    <location>
        <begin position="112"/>
        <end position="162"/>
    </location>
</feature>
<keyword evidence="2 3" id="KW-0539">Nucleus</keyword>
<dbReference type="InterPro" id="IPR056513">
    <property type="entry name" value="INO80F"/>
</dbReference>
<feature type="region of interest" description="Disordered" evidence="4">
    <location>
        <begin position="318"/>
        <end position="348"/>
    </location>
</feature>
<dbReference type="GeneID" id="19240077"/>
<protein>
    <recommendedName>
        <fullName evidence="5">HMG box domain-containing protein</fullName>
    </recommendedName>
</protein>
<keyword evidence="3" id="KW-0238">DNA-binding</keyword>
<evidence type="ECO:0000256" key="3">
    <source>
        <dbReference type="PROSITE-ProRule" id="PRU00267"/>
    </source>
</evidence>
<dbReference type="eggNOG" id="ENOG502RSHK">
    <property type="taxonomic scope" value="Eukaryota"/>
</dbReference>
<evidence type="ECO:0000313" key="7">
    <source>
        <dbReference type="Proteomes" id="UP000019373"/>
    </source>
</evidence>
<dbReference type="Gene3D" id="1.10.30.10">
    <property type="entry name" value="High mobility group box domain"/>
    <property type="match status" value="1"/>
</dbReference>
<keyword evidence="7" id="KW-1185">Reference proteome</keyword>
<accession>U1GSE3</accession>
<feature type="compositionally biased region" description="Polar residues" evidence="4">
    <location>
        <begin position="202"/>
        <end position="212"/>
    </location>
</feature>
<dbReference type="GO" id="GO:0005634">
    <property type="term" value="C:nucleus"/>
    <property type="evidence" value="ECO:0007669"/>
    <property type="project" value="UniProtKB-SubCell"/>
</dbReference>
<feature type="compositionally biased region" description="Basic and acidic residues" evidence="4">
    <location>
        <begin position="133"/>
        <end position="147"/>
    </location>
</feature>
<dbReference type="OMA" id="YKRKCIE"/>
<dbReference type="EMBL" id="KE720846">
    <property type="protein sequence ID" value="ERF74916.1"/>
    <property type="molecule type" value="Genomic_DNA"/>
</dbReference>
<dbReference type="SUPFAM" id="SSF47095">
    <property type="entry name" value="HMG-box"/>
    <property type="match status" value="1"/>
</dbReference>
<name>U1GSE3_ENDPU</name>
<organism evidence="6 7">
    <name type="scientific">Endocarpon pusillum (strain Z07020 / HMAS-L-300199)</name>
    <name type="common">Lichen-forming fungus</name>
    <dbReference type="NCBI Taxonomy" id="1263415"/>
    <lineage>
        <taxon>Eukaryota</taxon>
        <taxon>Fungi</taxon>
        <taxon>Dikarya</taxon>
        <taxon>Ascomycota</taxon>
        <taxon>Pezizomycotina</taxon>
        <taxon>Eurotiomycetes</taxon>
        <taxon>Chaetothyriomycetidae</taxon>
        <taxon>Verrucariales</taxon>
        <taxon>Verrucariaceae</taxon>
        <taxon>Endocarpon</taxon>
    </lineage>
</organism>
<feature type="compositionally biased region" description="Polar residues" evidence="4">
    <location>
        <begin position="148"/>
        <end position="161"/>
    </location>
</feature>
<feature type="compositionally biased region" description="Gly residues" evidence="4">
    <location>
        <begin position="338"/>
        <end position="348"/>
    </location>
</feature>
<evidence type="ECO:0000256" key="1">
    <source>
        <dbReference type="ARBA" id="ARBA00004123"/>
    </source>
</evidence>
<evidence type="ECO:0000259" key="5">
    <source>
        <dbReference type="PROSITE" id="PS50118"/>
    </source>
</evidence>
<dbReference type="AlphaFoldDB" id="U1GSE3"/>
<feature type="compositionally biased region" description="Pro residues" evidence="4">
    <location>
        <begin position="214"/>
        <end position="223"/>
    </location>
</feature>
<dbReference type="RefSeq" id="XP_007787691.1">
    <property type="nucleotide sequence ID" value="XM_007789501.1"/>
</dbReference>
<dbReference type="HOGENOM" id="CLU_721663_0_0_1"/>
<feature type="domain" description="HMG box" evidence="5">
    <location>
        <begin position="257"/>
        <end position="323"/>
    </location>
</feature>
<gene>
    <name evidence="6" type="ORF">EPUS_05124</name>
</gene>
<dbReference type="PROSITE" id="PS50118">
    <property type="entry name" value="HMG_BOX_2"/>
    <property type="match status" value="1"/>
</dbReference>
<dbReference type="InterPro" id="IPR036910">
    <property type="entry name" value="HMG_box_dom_sf"/>
</dbReference>
<feature type="compositionally biased region" description="Basic and acidic residues" evidence="4">
    <location>
        <begin position="318"/>
        <end position="331"/>
    </location>
</feature>
<proteinExistence type="predicted"/>